<evidence type="ECO:0000313" key="4">
    <source>
        <dbReference type="Proteomes" id="UP000293638"/>
    </source>
</evidence>
<gene>
    <name evidence="3" type="ORF">EV189_3627</name>
</gene>
<proteinExistence type="predicted"/>
<keyword evidence="4" id="KW-1185">Reference proteome</keyword>
<protein>
    <submittedName>
        <fullName evidence="3">Uncharacterized protein DUF1206</fullName>
    </submittedName>
</protein>
<feature type="domain" description="DUF1206" evidence="2">
    <location>
        <begin position="19"/>
        <end position="85"/>
    </location>
</feature>
<feature type="transmembrane region" description="Helical" evidence="1">
    <location>
        <begin position="234"/>
        <end position="255"/>
    </location>
</feature>
<dbReference type="Pfam" id="PF06724">
    <property type="entry name" value="DUF1206"/>
    <property type="match status" value="3"/>
</dbReference>
<feature type="domain" description="DUF1206" evidence="2">
    <location>
        <begin position="191"/>
        <end position="260"/>
    </location>
</feature>
<accession>A0A4Q7NB42</accession>
<name>A0A4Q7NB42_9ACTN</name>
<comment type="caution">
    <text evidence="3">The sequence shown here is derived from an EMBL/GenBank/DDBJ whole genome shotgun (WGS) entry which is preliminary data.</text>
</comment>
<evidence type="ECO:0000313" key="3">
    <source>
        <dbReference type="EMBL" id="RZS80146.1"/>
    </source>
</evidence>
<reference evidence="3 4" key="1">
    <citation type="submission" date="2019-02" db="EMBL/GenBank/DDBJ databases">
        <title>Genomic Encyclopedia of Type Strains, Phase IV (KMG-IV): sequencing the most valuable type-strain genomes for metagenomic binning, comparative biology and taxonomic classification.</title>
        <authorList>
            <person name="Goeker M."/>
        </authorList>
    </citation>
    <scope>NUCLEOTIDE SEQUENCE [LARGE SCALE GENOMIC DNA]</scope>
    <source>
        <strain evidence="3 4">DSM 45622</strain>
    </source>
</reference>
<evidence type="ECO:0000256" key="1">
    <source>
        <dbReference type="SAM" id="Phobius"/>
    </source>
</evidence>
<dbReference type="InterPro" id="IPR009597">
    <property type="entry name" value="DUF1206"/>
</dbReference>
<keyword evidence="1" id="KW-0472">Membrane</keyword>
<feature type="transmembrane region" description="Helical" evidence="1">
    <location>
        <begin position="61"/>
        <end position="82"/>
    </location>
</feature>
<sequence length="266" mass="27728">MPDLRRLRHHPALTGLARVGLVARGVFYLVLAALSVALVVPGPSPQANANGALRRVAANPAGFALLAAAVVGFLAFAVARLLGALSDERQGVWRRVSTGGQALSYVVLAATTASFLVGKHSTGSEQQQHQEAWKVLGLPFGREILAVAGLILIAVCCWQVWTAVGGDFADTLRTERMSRAMRVVTTTTARIGIPARALAFAPIGVFLVVSAVSGDGSDAKGLDALLMTTARAPLGRVGVVLVALGFVVFAAYSFIEARYRAVESGG</sequence>
<feature type="domain" description="DUF1206" evidence="2">
    <location>
        <begin position="100"/>
        <end position="164"/>
    </location>
</feature>
<feature type="transmembrane region" description="Helical" evidence="1">
    <location>
        <begin position="102"/>
        <end position="118"/>
    </location>
</feature>
<keyword evidence="1" id="KW-0812">Transmembrane</keyword>
<feature type="transmembrane region" description="Helical" evidence="1">
    <location>
        <begin position="21"/>
        <end position="41"/>
    </location>
</feature>
<keyword evidence="1" id="KW-1133">Transmembrane helix</keyword>
<organism evidence="3 4">
    <name type="scientific">Motilibacter rhizosphaerae</name>
    <dbReference type="NCBI Taxonomy" id="598652"/>
    <lineage>
        <taxon>Bacteria</taxon>
        <taxon>Bacillati</taxon>
        <taxon>Actinomycetota</taxon>
        <taxon>Actinomycetes</taxon>
        <taxon>Motilibacterales</taxon>
        <taxon>Motilibacteraceae</taxon>
        <taxon>Motilibacter</taxon>
    </lineage>
</organism>
<dbReference type="AlphaFoldDB" id="A0A4Q7NB42"/>
<dbReference type="Proteomes" id="UP000293638">
    <property type="component" value="Unassembled WGS sequence"/>
</dbReference>
<evidence type="ECO:0000259" key="2">
    <source>
        <dbReference type="Pfam" id="PF06724"/>
    </source>
</evidence>
<feature type="transmembrane region" description="Helical" evidence="1">
    <location>
        <begin position="193"/>
        <end position="214"/>
    </location>
</feature>
<feature type="transmembrane region" description="Helical" evidence="1">
    <location>
        <begin position="144"/>
        <end position="172"/>
    </location>
</feature>
<dbReference type="EMBL" id="SGXD01000005">
    <property type="protein sequence ID" value="RZS80146.1"/>
    <property type="molecule type" value="Genomic_DNA"/>
</dbReference>